<feature type="non-terminal residue" evidence="2">
    <location>
        <position position="1"/>
    </location>
</feature>
<keyword evidence="1" id="KW-1133">Transmembrane helix</keyword>
<protein>
    <submittedName>
        <fullName evidence="2">Uncharacterized protein</fullName>
    </submittedName>
</protein>
<accession>A7TZ95</accession>
<feature type="transmembrane region" description="Helical" evidence="1">
    <location>
        <begin position="40"/>
        <end position="67"/>
    </location>
</feature>
<dbReference type="AlphaFoldDB" id="A7TZ95"/>
<organism evidence="2">
    <name type="scientific">Lepeophtheirus salmonis</name>
    <name type="common">Salmon louse</name>
    <name type="synonym">Caligus salmonis</name>
    <dbReference type="NCBI Taxonomy" id="72036"/>
    <lineage>
        <taxon>Eukaryota</taxon>
        <taxon>Metazoa</taxon>
        <taxon>Ecdysozoa</taxon>
        <taxon>Arthropoda</taxon>
        <taxon>Crustacea</taxon>
        <taxon>Multicrustacea</taxon>
        <taxon>Hexanauplia</taxon>
        <taxon>Copepoda</taxon>
        <taxon>Siphonostomatoida</taxon>
        <taxon>Caligidae</taxon>
        <taxon>Lepeophtheirus</taxon>
    </lineage>
</organism>
<sequence>EIRHEGPSNTHISKMYKLFVFAAVLVAVQAAISQEFTDQLMLLLMLPMVMPLVFMHTLITQLLLMLMPQPFMLQHLMLMPQLLMPTPSHPPRLLLRLLSLRRLLRASKNTATKLLSKHLLFNYIKKHQDL</sequence>
<dbReference type="EMBL" id="EF490908">
    <property type="protein sequence ID" value="ABU41091.1"/>
    <property type="molecule type" value="mRNA"/>
</dbReference>
<proteinExistence type="evidence at transcript level"/>
<keyword evidence="1" id="KW-0472">Membrane</keyword>
<keyword evidence="1" id="KW-0812">Transmembrane</keyword>
<evidence type="ECO:0000313" key="2">
    <source>
        <dbReference type="EMBL" id="ABU41091.1"/>
    </source>
</evidence>
<evidence type="ECO:0000256" key="1">
    <source>
        <dbReference type="SAM" id="Phobius"/>
    </source>
</evidence>
<reference evidence="2" key="1">
    <citation type="submission" date="2007-03" db="EMBL/GenBank/DDBJ databases">
        <title>Salmon louse (Lepeophtheirus salmonis) transcriptomes during post molting maturation and egg production, revealed using EST-sequencing and microarray analysis.</title>
        <authorList>
            <person name="Eichner C."/>
            <person name="Frost P."/>
            <person name="Dysvik B."/>
            <person name="Kristiansen B."/>
            <person name="Jonassen I."/>
            <person name="Nilsen F."/>
        </authorList>
    </citation>
    <scope>NUCLEOTIDE SEQUENCE</scope>
</reference>
<name>A7TZ95_LEPSM</name>